<dbReference type="Proteomes" id="UP000178534">
    <property type="component" value="Unassembled WGS sequence"/>
</dbReference>
<reference evidence="1 2" key="1">
    <citation type="journal article" date="2016" name="Nat. Commun.">
        <title>Thousands of microbial genomes shed light on interconnected biogeochemical processes in an aquifer system.</title>
        <authorList>
            <person name="Anantharaman K."/>
            <person name="Brown C.T."/>
            <person name="Hug L.A."/>
            <person name="Sharon I."/>
            <person name="Castelle C.J."/>
            <person name="Probst A.J."/>
            <person name="Thomas B.C."/>
            <person name="Singh A."/>
            <person name="Wilkins M.J."/>
            <person name="Karaoz U."/>
            <person name="Brodie E.L."/>
            <person name="Williams K.H."/>
            <person name="Hubbard S.S."/>
            <person name="Banfield J.F."/>
        </authorList>
    </citation>
    <scope>NUCLEOTIDE SEQUENCE [LARGE SCALE GENOMIC DNA]</scope>
</reference>
<gene>
    <name evidence="1" type="ORF">A2942_01225</name>
</gene>
<proteinExistence type="predicted"/>
<comment type="caution">
    <text evidence="1">The sequence shown here is derived from an EMBL/GenBank/DDBJ whole genome shotgun (WGS) entry which is preliminary data.</text>
</comment>
<sequence>MSLGVETQKLECCSHCLIGSVILKTKTRNVSPMIGGEPVWKVPQTCYCDNCGTLFHVPTMLKKLSEKKDIADKKE</sequence>
<protein>
    <submittedName>
        <fullName evidence="1">Uncharacterized protein</fullName>
    </submittedName>
</protein>
<dbReference type="EMBL" id="MHLP01000007">
    <property type="protein sequence ID" value="OGZ13449.1"/>
    <property type="molecule type" value="Genomic_DNA"/>
</dbReference>
<evidence type="ECO:0000313" key="2">
    <source>
        <dbReference type="Proteomes" id="UP000178534"/>
    </source>
</evidence>
<accession>A0A1G2DIL7</accession>
<evidence type="ECO:0000313" key="1">
    <source>
        <dbReference type="EMBL" id="OGZ13449.1"/>
    </source>
</evidence>
<organism evidence="1 2">
    <name type="scientific">Candidatus Lloydbacteria bacterium RIFCSPLOWO2_01_FULL_50_20</name>
    <dbReference type="NCBI Taxonomy" id="1798665"/>
    <lineage>
        <taxon>Bacteria</taxon>
        <taxon>Candidatus Lloydiibacteriota</taxon>
    </lineage>
</organism>
<name>A0A1G2DIL7_9BACT</name>
<dbReference type="AlphaFoldDB" id="A0A1G2DIL7"/>